<gene>
    <name evidence="3" type="ORF">BofuT4_P132800.1</name>
</gene>
<dbReference type="Gene3D" id="1.20.1050.10">
    <property type="match status" value="1"/>
</dbReference>
<dbReference type="OrthoDB" id="4951845at2759"/>
<dbReference type="InterPro" id="IPR004045">
    <property type="entry name" value="Glutathione_S-Trfase_N"/>
</dbReference>
<dbReference type="InterPro" id="IPR036282">
    <property type="entry name" value="Glutathione-S-Trfase_C_sf"/>
</dbReference>
<dbReference type="SUPFAM" id="SSF52833">
    <property type="entry name" value="Thioredoxin-like"/>
    <property type="match status" value="1"/>
</dbReference>
<accession>G2YQ28</accession>
<dbReference type="Gene3D" id="3.40.30.10">
    <property type="entry name" value="Glutaredoxin"/>
    <property type="match status" value="1"/>
</dbReference>
<dbReference type="Pfam" id="PF13409">
    <property type="entry name" value="GST_N_2"/>
    <property type="match status" value="1"/>
</dbReference>
<dbReference type="InParanoid" id="G2YQ28"/>
<dbReference type="AlphaFoldDB" id="G2YQ28"/>
<dbReference type="EMBL" id="FQ790348">
    <property type="protein sequence ID" value="CCD53726.1"/>
    <property type="molecule type" value="Genomic_DNA"/>
</dbReference>
<reference evidence="4" key="1">
    <citation type="journal article" date="2011" name="PLoS Genet.">
        <title>Genomic analysis of the necrotrophic fungal pathogens Sclerotinia sclerotiorum and Botrytis cinerea.</title>
        <authorList>
            <person name="Amselem J."/>
            <person name="Cuomo C.A."/>
            <person name="van Kan J.A."/>
            <person name="Viaud M."/>
            <person name="Benito E.P."/>
            <person name="Couloux A."/>
            <person name="Coutinho P.M."/>
            <person name="de Vries R.P."/>
            <person name="Dyer P.S."/>
            <person name="Fillinger S."/>
            <person name="Fournier E."/>
            <person name="Gout L."/>
            <person name="Hahn M."/>
            <person name="Kohn L."/>
            <person name="Lapalu N."/>
            <person name="Plummer K.M."/>
            <person name="Pradier J.M."/>
            <person name="Quevillon E."/>
            <person name="Sharon A."/>
            <person name="Simon A."/>
            <person name="ten Have A."/>
            <person name="Tudzynski B."/>
            <person name="Tudzynski P."/>
            <person name="Wincker P."/>
            <person name="Andrew M."/>
            <person name="Anthouard V."/>
            <person name="Beever R.E."/>
            <person name="Beffa R."/>
            <person name="Benoit I."/>
            <person name="Bouzid O."/>
            <person name="Brault B."/>
            <person name="Chen Z."/>
            <person name="Choquer M."/>
            <person name="Collemare J."/>
            <person name="Cotton P."/>
            <person name="Danchin E.G."/>
            <person name="Da Silva C."/>
            <person name="Gautier A."/>
            <person name="Giraud C."/>
            <person name="Giraud T."/>
            <person name="Gonzalez C."/>
            <person name="Grossetete S."/>
            <person name="Guldener U."/>
            <person name="Henrissat B."/>
            <person name="Howlett B.J."/>
            <person name="Kodira C."/>
            <person name="Kretschmer M."/>
            <person name="Lappartient A."/>
            <person name="Leroch M."/>
            <person name="Levis C."/>
            <person name="Mauceli E."/>
            <person name="Neuveglise C."/>
            <person name="Oeser B."/>
            <person name="Pearson M."/>
            <person name="Poulain J."/>
            <person name="Poussereau N."/>
            <person name="Quesneville H."/>
            <person name="Rascle C."/>
            <person name="Schumacher J."/>
            <person name="Segurens B."/>
            <person name="Sexton A."/>
            <person name="Silva E."/>
            <person name="Sirven C."/>
            <person name="Soanes D.M."/>
            <person name="Talbot N.J."/>
            <person name="Templeton M."/>
            <person name="Yandava C."/>
            <person name="Yarden O."/>
            <person name="Zeng Q."/>
            <person name="Rollins J.A."/>
            <person name="Lebrun M.H."/>
            <person name="Dickman M."/>
        </authorList>
    </citation>
    <scope>NUCLEOTIDE SEQUENCE [LARGE SCALE GENOMIC DNA]</scope>
    <source>
        <strain evidence="4">T4</strain>
    </source>
</reference>
<evidence type="ECO:0000259" key="1">
    <source>
        <dbReference type="Pfam" id="PF13409"/>
    </source>
</evidence>
<sequence length="289" mass="32921">MSPAGTQATSSELTLYDLASQDHCASWSHNALKTRLLLNYKEIPYKTTWIEYPDIEPTFKSLKVQPNASGIQYTIPTIQIPELGYVQDSSTIATLLEHRYPSPSLKIETPELSQVEDLIPKLQLSIRPLWLPLLAKGLLNDASRVYFEETRKERVGMDIYEYGEKEGKEKCWEDTEPVVRELGKLLKAKGGPFIEGDTPTYADFFIVATLQMINRIDAKIFARLVEMEDSLGKILTKSLPFSTLSRWTIWPNKGLVQMVEKQELPPQSKNFVPLYQVPTHQTIGTHLEH</sequence>
<protein>
    <recommendedName>
        <fullName evidence="5">GST N-terminal domain-containing protein</fullName>
    </recommendedName>
</protein>
<dbReference type="Proteomes" id="UP000008177">
    <property type="component" value="Unplaced contigs"/>
</dbReference>
<name>G2YQ28_BOTF4</name>
<evidence type="ECO:0000313" key="3">
    <source>
        <dbReference type="EMBL" id="CCD53726.1"/>
    </source>
</evidence>
<dbReference type="InterPro" id="IPR054416">
    <property type="entry name" value="GST_UstS-like_C"/>
</dbReference>
<dbReference type="InterPro" id="IPR036249">
    <property type="entry name" value="Thioredoxin-like_sf"/>
</dbReference>
<evidence type="ECO:0000259" key="2">
    <source>
        <dbReference type="Pfam" id="PF22041"/>
    </source>
</evidence>
<organism evidence="3 4">
    <name type="scientific">Botryotinia fuckeliana (strain T4)</name>
    <name type="common">Noble rot fungus</name>
    <name type="synonym">Botrytis cinerea</name>
    <dbReference type="NCBI Taxonomy" id="999810"/>
    <lineage>
        <taxon>Eukaryota</taxon>
        <taxon>Fungi</taxon>
        <taxon>Dikarya</taxon>
        <taxon>Ascomycota</taxon>
        <taxon>Pezizomycotina</taxon>
        <taxon>Leotiomycetes</taxon>
        <taxon>Helotiales</taxon>
        <taxon>Sclerotiniaceae</taxon>
        <taxon>Botrytis</taxon>
    </lineage>
</organism>
<feature type="domain" description="Glutathione S-transferase UstS-like C-terminal" evidence="2">
    <location>
        <begin position="124"/>
        <end position="223"/>
    </location>
</feature>
<evidence type="ECO:0000313" key="4">
    <source>
        <dbReference type="Proteomes" id="UP000008177"/>
    </source>
</evidence>
<evidence type="ECO:0008006" key="5">
    <source>
        <dbReference type="Google" id="ProtNLM"/>
    </source>
</evidence>
<proteinExistence type="predicted"/>
<dbReference type="Pfam" id="PF22041">
    <property type="entry name" value="GST_C_7"/>
    <property type="match status" value="1"/>
</dbReference>
<dbReference type="HOGENOM" id="CLU_011226_4_3_1"/>
<dbReference type="SUPFAM" id="SSF47616">
    <property type="entry name" value="GST C-terminal domain-like"/>
    <property type="match status" value="1"/>
</dbReference>
<dbReference type="eggNOG" id="ENOG502QQN3">
    <property type="taxonomic scope" value="Eukaryota"/>
</dbReference>
<dbReference type="STRING" id="999810.G2YQ28"/>
<feature type="domain" description="GST N-terminal" evidence="1">
    <location>
        <begin position="27"/>
        <end position="98"/>
    </location>
</feature>